<reference evidence="1" key="1">
    <citation type="submission" date="2023-01" db="EMBL/GenBank/DDBJ databases">
        <title>The growth and conidiation of Purpureocillium lavendulum are regulated by nitrogen source and histone H3K14 acetylation.</title>
        <authorList>
            <person name="Tang P."/>
            <person name="Han J."/>
            <person name="Zhang C."/>
            <person name="Tang P."/>
            <person name="Qi F."/>
            <person name="Zhang K."/>
            <person name="Liang L."/>
        </authorList>
    </citation>
    <scope>NUCLEOTIDE SEQUENCE</scope>
    <source>
        <strain evidence="1">YMF1.00683</strain>
    </source>
</reference>
<sequence length="141" mass="16679">MPEEWPNGLEDWAAKYEARLGTFLRAMEAKEREFIEKGILGNSQVLSRHMRRSWETGDFWVAYAARKSWAFDGIFWRFLDKRFFGNNDAFVDRLELLPHKQITAMEGFVERKMQEKKECRLIDWYIEGSGSNLPPDVLAVR</sequence>
<proteinExistence type="predicted"/>
<gene>
    <name evidence="1" type="ORF">O9K51_11074</name>
</gene>
<organism evidence="1 2">
    <name type="scientific">Purpureocillium lavendulum</name>
    <dbReference type="NCBI Taxonomy" id="1247861"/>
    <lineage>
        <taxon>Eukaryota</taxon>
        <taxon>Fungi</taxon>
        <taxon>Dikarya</taxon>
        <taxon>Ascomycota</taxon>
        <taxon>Pezizomycotina</taxon>
        <taxon>Sordariomycetes</taxon>
        <taxon>Hypocreomycetidae</taxon>
        <taxon>Hypocreales</taxon>
        <taxon>Ophiocordycipitaceae</taxon>
        <taxon>Purpureocillium</taxon>
    </lineage>
</organism>
<evidence type="ECO:0000313" key="2">
    <source>
        <dbReference type="Proteomes" id="UP001163105"/>
    </source>
</evidence>
<dbReference type="AlphaFoldDB" id="A0AB34FB10"/>
<comment type="caution">
    <text evidence="1">The sequence shown here is derived from an EMBL/GenBank/DDBJ whole genome shotgun (WGS) entry which is preliminary data.</text>
</comment>
<dbReference type="Proteomes" id="UP001163105">
    <property type="component" value="Unassembled WGS sequence"/>
</dbReference>
<keyword evidence="2" id="KW-1185">Reference proteome</keyword>
<evidence type="ECO:0000313" key="1">
    <source>
        <dbReference type="EMBL" id="KAJ6436360.1"/>
    </source>
</evidence>
<dbReference type="EMBL" id="JAQHRD010000023">
    <property type="protein sequence ID" value="KAJ6436360.1"/>
    <property type="molecule type" value="Genomic_DNA"/>
</dbReference>
<protein>
    <submittedName>
        <fullName evidence="1">Uncharacterized protein</fullName>
    </submittedName>
</protein>
<accession>A0AB34FB10</accession>
<name>A0AB34FB10_9HYPO</name>